<dbReference type="PANTHER" id="PTHR36459">
    <property type="entry name" value="ORF"/>
    <property type="match status" value="1"/>
</dbReference>
<keyword evidence="1" id="KW-1133">Transmembrane helix</keyword>
<evidence type="ECO:0000256" key="1">
    <source>
        <dbReference type="SAM" id="Phobius"/>
    </source>
</evidence>
<protein>
    <recommendedName>
        <fullName evidence="2">Fatty acid desaturase domain-containing protein</fullName>
    </recommendedName>
</protein>
<name>A0A0J6F3R1_COCPO</name>
<feature type="transmembrane region" description="Helical" evidence="1">
    <location>
        <begin position="337"/>
        <end position="356"/>
    </location>
</feature>
<evidence type="ECO:0000313" key="3">
    <source>
        <dbReference type="EMBL" id="KMM67546.1"/>
    </source>
</evidence>
<evidence type="ECO:0000259" key="2">
    <source>
        <dbReference type="Pfam" id="PF00487"/>
    </source>
</evidence>
<proteinExistence type="predicted"/>
<dbReference type="VEuPathDB" id="FungiDB:CPAG_03880"/>
<reference evidence="4" key="3">
    <citation type="journal article" date="2010" name="Genome Res.">
        <title>Population genomic sequencing of Coccidioides fungi reveals recent hybridization and transposon control.</title>
        <authorList>
            <person name="Neafsey D.E."/>
            <person name="Barker B.M."/>
            <person name="Sharpton T.J."/>
            <person name="Stajich J.E."/>
            <person name="Park D.J."/>
            <person name="Whiston E."/>
            <person name="Hung C.-Y."/>
            <person name="McMahan C."/>
            <person name="White J."/>
            <person name="Sykes S."/>
            <person name="Heiman D."/>
            <person name="Young S."/>
            <person name="Zeng Q."/>
            <person name="Abouelleil A."/>
            <person name="Aftuck L."/>
            <person name="Bessette D."/>
            <person name="Brown A."/>
            <person name="FitzGerald M."/>
            <person name="Lui A."/>
            <person name="Macdonald J.P."/>
            <person name="Priest M."/>
            <person name="Orbach M.J."/>
            <person name="Galgiani J.N."/>
            <person name="Kirkland T.N."/>
            <person name="Cole G.T."/>
            <person name="Birren B.W."/>
            <person name="Henn M.R."/>
            <person name="Taylor J.W."/>
            <person name="Rounsley S.D."/>
        </authorList>
    </citation>
    <scope>NUCLEOTIDE SEQUENCE [LARGE SCALE GENOMIC DNA]</scope>
    <source>
        <strain evidence="4">RMSCC 3488</strain>
    </source>
</reference>
<reference evidence="4" key="2">
    <citation type="journal article" date="2009" name="Genome Res.">
        <title>Comparative genomic analyses of the human fungal pathogens Coccidioides and their relatives.</title>
        <authorList>
            <person name="Sharpton T.J."/>
            <person name="Stajich J.E."/>
            <person name="Rounsley S.D."/>
            <person name="Gardner M.J."/>
            <person name="Wortman J.R."/>
            <person name="Jordar V.S."/>
            <person name="Maiti R."/>
            <person name="Kodira C.D."/>
            <person name="Neafsey D.E."/>
            <person name="Zeng Q."/>
            <person name="Hung C.-Y."/>
            <person name="McMahan C."/>
            <person name="Muszewska A."/>
            <person name="Grynberg M."/>
            <person name="Mandel M.A."/>
            <person name="Kellner E.M."/>
            <person name="Barker B.M."/>
            <person name="Galgiani J.N."/>
            <person name="Orbach M.J."/>
            <person name="Kirkland T.N."/>
            <person name="Cole G.T."/>
            <person name="Henn M.R."/>
            <person name="Birren B.W."/>
            <person name="Taylor J.W."/>
        </authorList>
    </citation>
    <scope>NUCLEOTIDE SEQUENCE [LARGE SCALE GENOMIC DNA]</scope>
    <source>
        <strain evidence="4">RMSCC 3488</strain>
    </source>
</reference>
<dbReference type="InterPro" id="IPR005804">
    <property type="entry name" value="FA_desaturase_dom"/>
</dbReference>
<feature type="transmembrane region" description="Helical" evidence="1">
    <location>
        <begin position="307"/>
        <end position="330"/>
    </location>
</feature>
<dbReference type="AlphaFoldDB" id="A0A0J6F3R1"/>
<dbReference type="Pfam" id="PF00487">
    <property type="entry name" value="FA_desaturase"/>
    <property type="match status" value="1"/>
</dbReference>
<feature type="domain" description="Fatty acid desaturase" evidence="2">
    <location>
        <begin position="220"/>
        <end position="437"/>
    </location>
</feature>
<dbReference type="GO" id="GO:0006629">
    <property type="term" value="P:lipid metabolic process"/>
    <property type="evidence" value="ECO:0007669"/>
    <property type="project" value="InterPro"/>
</dbReference>
<gene>
    <name evidence="3" type="ORF">CPAG_03880</name>
</gene>
<dbReference type="EMBL" id="DS268110">
    <property type="protein sequence ID" value="KMM67546.1"/>
    <property type="molecule type" value="Genomic_DNA"/>
</dbReference>
<evidence type="ECO:0000313" key="4">
    <source>
        <dbReference type="Proteomes" id="UP000054567"/>
    </source>
</evidence>
<dbReference type="PANTHER" id="PTHR36459:SF1">
    <property type="entry name" value="FATTY ACID DESATURASE DOMAIN-CONTAINING PROTEIN-RELATED"/>
    <property type="match status" value="1"/>
</dbReference>
<keyword evidence="1" id="KW-0472">Membrane</keyword>
<dbReference type="OrthoDB" id="1470350at2759"/>
<reference evidence="3 4" key="1">
    <citation type="submission" date="2007-06" db="EMBL/GenBank/DDBJ databases">
        <title>The Genome Sequence of Coccidioides posadasii RMSCC_3488.</title>
        <authorList>
            <consortium name="Coccidioides Genome Resources Consortium"/>
            <consortium name="The Broad Institute Genome Sequencing Platform"/>
            <person name="Henn M.R."/>
            <person name="Sykes S."/>
            <person name="Young S."/>
            <person name="Jaffe D."/>
            <person name="Berlin A."/>
            <person name="Alvarez P."/>
            <person name="Butler J."/>
            <person name="Gnerre S."/>
            <person name="Grabherr M."/>
            <person name="Mauceli E."/>
            <person name="Brockman W."/>
            <person name="Kodira C."/>
            <person name="Alvarado L."/>
            <person name="Zeng Q."/>
            <person name="Crawford M."/>
            <person name="Antoine C."/>
            <person name="Devon K."/>
            <person name="Galgiani J."/>
            <person name="Orsborn K."/>
            <person name="Lewis M.L."/>
            <person name="Nusbaum C."/>
            <person name="Galagan J."/>
            <person name="Birren B."/>
        </authorList>
    </citation>
    <scope>NUCLEOTIDE SEQUENCE [LARGE SCALE GENOMIC DNA]</scope>
    <source>
        <strain evidence="3 4">RMSCC 3488</strain>
    </source>
</reference>
<keyword evidence="1" id="KW-0812">Transmembrane</keyword>
<sequence>MPPTWAGLVGQESFNGGAKEAATLTPVCSHLRIRSCFQDFPLSRRHIDFVGRLLASISSGLLSRNPMMDPATYINPYLTRPDLLVLQNLLRDIDRTKNPASAPFLHCQSTSSVENEIESSSKRSSNIKDDSFVQDDDATIKLLNALNDPSHEDFEPTVFFTWDIKHIKLPVFVNDYFLQPYIRLAKKVVRVETDVVMLTHLLLYLTTSLPSAIFLYYRFHWLHGVLHWVMQTYYVGTYTLMMHQHIHMGGILARKYQLIDSLFPYITNPLMGHTWNSYYYHHVKHHHVEGNGPDDLSSTIYYQRDDLFNFLCYLGRFLFFIWLELPLYFLQNGKAILGIKAAFWEISSYLVIYFLARFHWNATLFAFILPFFLLRLALMVGNWGQHAFVDEADPNSDFRSSITLIDVASNRFCYNDGYHTSHHLHPRRHWREHPVAFLKQKQRYSTENALVFRNIDYMMMTIRLLRRDYMYLAKCLVPIGNQIDMTLDEIATMLQAKTRRFTKTEIQEKFGKKNGR</sequence>
<accession>A0A0J6F3R1</accession>
<organism evidence="3 4">
    <name type="scientific">Coccidioides posadasii RMSCC 3488</name>
    <dbReference type="NCBI Taxonomy" id="454284"/>
    <lineage>
        <taxon>Eukaryota</taxon>
        <taxon>Fungi</taxon>
        <taxon>Dikarya</taxon>
        <taxon>Ascomycota</taxon>
        <taxon>Pezizomycotina</taxon>
        <taxon>Eurotiomycetes</taxon>
        <taxon>Eurotiomycetidae</taxon>
        <taxon>Onygenales</taxon>
        <taxon>Onygenaceae</taxon>
        <taxon>Coccidioides</taxon>
    </lineage>
</organism>
<feature type="transmembrane region" description="Helical" evidence="1">
    <location>
        <begin position="195"/>
        <end position="217"/>
    </location>
</feature>
<dbReference type="Proteomes" id="UP000054567">
    <property type="component" value="Unassembled WGS sequence"/>
</dbReference>
<feature type="transmembrane region" description="Helical" evidence="1">
    <location>
        <begin position="362"/>
        <end position="378"/>
    </location>
</feature>